<feature type="non-terminal residue" evidence="1">
    <location>
        <position position="1"/>
    </location>
</feature>
<sequence length="180" mass="19080">LITGASRGSAGDALARQLLSEGHDIYVTSRDVARLKELQTMGAHTFNLDVTSSKSIEALSDSVPALDVLINNAGCLPSGLLREATIEEVEMCFRTNAFSVITMTNAFLPQLRASKGIVVNHGSITADLPFLGFGVYSASKAALAALNDILRNELAPLGIRVVYLRSGFISTPLLATTESN</sequence>
<protein>
    <submittedName>
        <fullName evidence="1">NAD(P)-binding protein</fullName>
    </submittedName>
</protein>
<accession>A0ACD1HIA4</accession>
<gene>
    <name evidence="1" type="ORF">BO66DRAFT_286895</name>
</gene>
<evidence type="ECO:0000313" key="1">
    <source>
        <dbReference type="EMBL" id="RAH73174.1"/>
    </source>
</evidence>
<dbReference type="Proteomes" id="UP000249661">
    <property type="component" value="Unassembled WGS sequence"/>
</dbReference>
<name>A0ACD1HIA4_9EURO</name>
<evidence type="ECO:0000313" key="2">
    <source>
        <dbReference type="Proteomes" id="UP000249661"/>
    </source>
</evidence>
<keyword evidence="2" id="KW-1185">Reference proteome</keyword>
<feature type="non-terminal residue" evidence="1">
    <location>
        <position position="180"/>
    </location>
</feature>
<proteinExistence type="predicted"/>
<organism evidence="1 2">
    <name type="scientific">Aspergillus aculeatinus CBS 121060</name>
    <dbReference type="NCBI Taxonomy" id="1448322"/>
    <lineage>
        <taxon>Eukaryota</taxon>
        <taxon>Fungi</taxon>
        <taxon>Dikarya</taxon>
        <taxon>Ascomycota</taxon>
        <taxon>Pezizomycotina</taxon>
        <taxon>Eurotiomycetes</taxon>
        <taxon>Eurotiomycetidae</taxon>
        <taxon>Eurotiales</taxon>
        <taxon>Aspergillaceae</taxon>
        <taxon>Aspergillus</taxon>
        <taxon>Aspergillus subgen. Circumdati</taxon>
    </lineage>
</organism>
<dbReference type="EMBL" id="KZ824940">
    <property type="protein sequence ID" value="RAH73174.1"/>
    <property type="molecule type" value="Genomic_DNA"/>
</dbReference>
<reference evidence="1" key="1">
    <citation type="submission" date="2018-02" db="EMBL/GenBank/DDBJ databases">
        <title>The genomes of Aspergillus section Nigri reveals drivers in fungal speciation.</title>
        <authorList>
            <consortium name="DOE Joint Genome Institute"/>
            <person name="Vesth T.C."/>
            <person name="Nybo J."/>
            <person name="Theobald S."/>
            <person name="Brandl J."/>
            <person name="Frisvad J.C."/>
            <person name="Nielsen K.F."/>
            <person name="Lyhne E.K."/>
            <person name="Kogle M.E."/>
            <person name="Kuo A."/>
            <person name="Riley R."/>
            <person name="Clum A."/>
            <person name="Nolan M."/>
            <person name="Lipzen A."/>
            <person name="Salamov A."/>
            <person name="Henrissat B."/>
            <person name="Wiebenga A."/>
            <person name="De vries R.P."/>
            <person name="Grigoriev I.V."/>
            <person name="Mortensen U.H."/>
            <person name="Andersen M.R."/>
            <person name="Baker S.E."/>
        </authorList>
    </citation>
    <scope>NUCLEOTIDE SEQUENCE</scope>
    <source>
        <strain evidence="1">CBS 121060</strain>
    </source>
</reference>